<protein>
    <submittedName>
        <fullName evidence="1">Uncharacterized protein</fullName>
    </submittedName>
</protein>
<evidence type="ECO:0000313" key="1">
    <source>
        <dbReference type="EMBL" id="GAH32393.1"/>
    </source>
</evidence>
<accession>X1GH81</accession>
<dbReference type="EMBL" id="BARU01009047">
    <property type="protein sequence ID" value="GAH32393.1"/>
    <property type="molecule type" value="Genomic_DNA"/>
</dbReference>
<comment type="caution">
    <text evidence="1">The sequence shown here is derived from an EMBL/GenBank/DDBJ whole genome shotgun (WGS) entry which is preliminary data.</text>
</comment>
<sequence>MQLDRTEHIKLLDLELKTQSDNYLKLVFQKATSLIEKEEVFTSQFVKFEDGILVLKLKTEKAIPRKGQYLTSVLLNDEKRSYKDWGDFSWAELRNKYQNGFTEYLLNFVALVIHLVHLL</sequence>
<name>X1GH81_9ZZZZ</name>
<gene>
    <name evidence="1" type="ORF">S03H2_17527</name>
</gene>
<proteinExistence type="predicted"/>
<reference evidence="1" key="1">
    <citation type="journal article" date="2014" name="Front. Microbiol.">
        <title>High frequency of phylogenetically diverse reductive dehalogenase-homologous genes in deep subseafloor sedimentary metagenomes.</title>
        <authorList>
            <person name="Kawai M."/>
            <person name="Futagami T."/>
            <person name="Toyoda A."/>
            <person name="Takaki Y."/>
            <person name="Nishi S."/>
            <person name="Hori S."/>
            <person name="Arai W."/>
            <person name="Tsubouchi T."/>
            <person name="Morono Y."/>
            <person name="Uchiyama I."/>
            <person name="Ito T."/>
            <person name="Fujiyama A."/>
            <person name="Inagaki F."/>
            <person name="Takami H."/>
        </authorList>
    </citation>
    <scope>NUCLEOTIDE SEQUENCE</scope>
    <source>
        <strain evidence="1">Expedition CK06-06</strain>
    </source>
</reference>
<dbReference type="AlphaFoldDB" id="X1GH81"/>
<organism evidence="1">
    <name type="scientific">marine sediment metagenome</name>
    <dbReference type="NCBI Taxonomy" id="412755"/>
    <lineage>
        <taxon>unclassified sequences</taxon>
        <taxon>metagenomes</taxon>
        <taxon>ecological metagenomes</taxon>
    </lineage>
</organism>